<dbReference type="InterPro" id="IPR028082">
    <property type="entry name" value="Peripla_BP_I"/>
</dbReference>
<dbReference type="Proteomes" id="UP000183940">
    <property type="component" value="Unassembled WGS sequence"/>
</dbReference>
<dbReference type="AlphaFoldDB" id="A0A1L9QS21"/>
<dbReference type="Gene3D" id="3.40.50.2300">
    <property type="match status" value="2"/>
</dbReference>
<gene>
    <name evidence="1" type="ORF">BI308_11440</name>
</gene>
<dbReference type="InterPro" id="IPR007487">
    <property type="entry name" value="ABC_transpt-TYRBP-like"/>
</dbReference>
<dbReference type="CDD" id="cd06325">
    <property type="entry name" value="PBP1_ABC_unchar_transporter"/>
    <property type="match status" value="1"/>
</dbReference>
<comment type="caution">
    <text evidence="1">The sequence shown here is derived from an EMBL/GenBank/DDBJ whole genome shotgun (WGS) entry which is preliminary data.</text>
</comment>
<reference evidence="1" key="1">
    <citation type="submission" date="2016-10" db="EMBL/GenBank/DDBJ databases">
        <title>CRISPR-Cas defence system in Roseofilum reptotaenium: evidence of a bacteriophage-cyanobacterium arms race in the coral black band disease.</title>
        <authorList>
            <person name="Buerger P."/>
            <person name="Wood-Charlson E.M."/>
            <person name="Weynberg K.D."/>
            <person name="Willis B."/>
            <person name="Van Oppen M.J."/>
        </authorList>
    </citation>
    <scope>NUCLEOTIDE SEQUENCE [LARGE SCALE GENOMIC DNA]</scope>
    <source>
        <strain evidence="1">AO1-A</strain>
    </source>
</reference>
<dbReference type="SUPFAM" id="SSF53822">
    <property type="entry name" value="Periplasmic binding protein-like I"/>
    <property type="match status" value="1"/>
</dbReference>
<dbReference type="PANTHER" id="PTHR35271">
    <property type="entry name" value="ABC TRANSPORTER, SUBSTRATE-BINDING LIPOPROTEIN-RELATED"/>
    <property type="match status" value="1"/>
</dbReference>
<protein>
    <submittedName>
        <fullName evidence="1">ABC transporter permease</fullName>
    </submittedName>
</protein>
<dbReference type="PANTHER" id="PTHR35271:SF1">
    <property type="entry name" value="ABC TRANSPORTER, SUBSTRATE-BINDING LIPOPROTEIN"/>
    <property type="match status" value="1"/>
</dbReference>
<dbReference type="EMBL" id="MLAW01000017">
    <property type="protein sequence ID" value="OJJ25461.1"/>
    <property type="molecule type" value="Genomic_DNA"/>
</dbReference>
<name>A0A1L9QS21_9CYAN</name>
<organism evidence="1 2">
    <name type="scientific">Roseofilum reptotaenium AO1-A</name>
    <dbReference type="NCBI Taxonomy" id="1925591"/>
    <lineage>
        <taxon>Bacteria</taxon>
        <taxon>Bacillati</taxon>
        <taxon>Cyanobacteriota</taxon>
        <taxon>Cyanophyceae</taxon>
        <taxon>Desertifilales</taxon>
        <taxon>Desertifilaceae</taxon>
        <taxon>Roseofilum</taxon>
    </lineage>
</organism>
<dbReference type="STRING" id="1925591.BI308_11440"/>
<keyword evidence="2" id="KW-1185">Reference proteome</keyword>
<dbReference type="Pfam" id="PF04392">
    <property type="entry name" value="ABC_sub_bind"/>
    <property type="match status" value="1"/>
</dbReference>
<evidence type="ECO:0000313" key="2">
    <source>
        <dbReference type="Proteomes" id="UP000183940"/>
    </source>
</evidence>
<proteinExistence type="predicted"/>
<sequence length="317" mass="32768">MNWGCTPQIPQDSSAPPAAETMPFVAVTQIVEHPALDATRDGIQDELKAAGYTAGGTLTWKWESAQGSPATAAQIASAFVAEKPDVIVAIATPSAQAAVSASTDIPVIFSAVTDPVAAKLVENLDQPGGLVTGVSDLSPVDRHVSLMQEINPNLKTIGVIYNAGEANAVSLVNLLKDQAQIKGLSVEEATVANSSGVVTAAQNLVGKADVIYVPTDNTVVSALESVIQVGIDNKIGIYSGDTASVKRGTIASLGFDYYDVGRQTGKQVIRILEGESPGNISVESVDTLKLYVNPKAAEAMGVTLPASVLDQADTVVD</sequence>
<evidence type="ECO:0000313" key="1">
    <source>
        <dbReference type="EMBL" id="OJJ25461.1"/>
    </source>
</evidence>
<accession>A0A1L9QS21</accession>